<dbReference type="SUPFAM" id="SSF56672">
    <property type="entry name" value="DNA/RNA polymerases"/>
    <property type="match status" value="1"/>
</dbReference>
<name>A0A5A7U085_CUCMM</name>
<sequence>MKGSVKDKLPRMYVHLTRRCIKIDQDQVEEFRDLAVLVILYLLQKVLMLLDQIGLYQSLARAVYVITVVSKLKLKDILVVRKFLDVFPEELSGLPPDREIEFLIDLVPGTALISQALYRMALMELRELKLQLQELVDKGFI</sequence>
<dbReference type="EMBL" id="SSTE01013117">
    <property type="protein sequence ID" value="KAA0047617.1"/>
    <property type="molecule type" value="Genomic_DNA"/>
</dbReference>
<protein>
    <submittedName>
        <fullName evidence="1">Transposon Tf2-9 polyprotein</fullName>
    </submittedName>
</protein>
<proteinExistence type="predicted"/>
<organism evidence="1 2">
    <name type="scientific">Cucumis melo var. makuwa</name>
    <name type="common">Oriental melon</name>
    <dbReference type="NCBI Taxonomy" id="1194695"/>
    <lineage>
        <taxon>Eukaryota</taxon>
        <taxon>Viridiplantae</taxon>
        <taxon>Streptophyta</taxon>
        <taxon>Embryophyta</taxon>
        <taxon>Tracheophyta</taxon>
        <taxon>Spermatophyta</taxon>
        <taxon>Magnoliopsida</taxon>
        <taxon>eudicotyledons</taxon>
        <taxon>Gunneridae</taxon>
        <taxon>Pentapetalae</taxon>
        <taxon>rosids</taxon>
        <taxon>fabids</taxon>
        <taxon>Cucurbitales</taxon>
        <taxon>Cucurbitaceae</taxon>
        <taxon>Benincaseae</taxon>
        <taxon>Cucumis</taxon>
    </lineage>
</organism>
<accession>A0A5A7U085</accession>
<dbReference type="AlphaFoldDB" id="A0A5A7U085"/>
<dbReference type="InterPro" id="IPR043502">
    <property type="entry name" value="DNA/RNA_pol_sf"/>
</dbReference>
<gene>
    <name evidence="1" type="ORF">E6C27_scaffold115G00900</name>
</gene>
<dbReference type="PANTHER" id="PTHR15503">
    <property type="entry name" value="LDOC1 RELATED"/>
    <property type="match status" value="1"/>
</dbReference>
<evidence type="ECO:0000313" key="2">
    <source>
        <dbReference type="Proteomes" id="UP000321393"/>
    </source>
</evidence>
<comment type="caution">
    <text evidence="1">The sequence shown here is derived from an EMBL/GenBank/DDBJ whole genome shotgun (WGS) entry which is preliminary data.</text>
</comment>
<dbReference type="PANTHER" id="PTHR15503:SF45">
    <property type="entry name" value="RNA-DIRECTED DNA POLYMERASE HOMOLOG"/>
    <property type="match status" value="1"/>
</dbReference>
<dbReference type="InterPro" id="IPR032567">
    <property type="entry name" value="RTL1-rel"/>
</dbReference>
<dbReference type="OrthoDB" id="1749844at2759"/>
<dbReference type="Proteomes" id="UP000321393">
    <property type="component" value="Unassembled WGS sequence"/>
</dbReference>
<evidence type="ECO:0000313" key="1">
    <source>
        <dbReference type="EMBL" id="KAA0047617.1"/>
    </source>
</evidence>
<reference evidence="1 2" key="1">
    <citation type="submission" date="2019-08" db="EMBL/GenBank/DDBJ databases">
        <title>Draft genome sequences of two oriental melons (Cucumis melo L. var makuwa).</title>
        <authorList>
            <person name="Kwon S.-Y."/>
        </authorList>
    </citation>
    <scope>NUCLEOTIDE SEQUENCE [LARGE SCALE GENOMIC DNA]</scope>
    <source>
        <strain evidence="2">cv. SW 3</strain>
        <tissue evidence="1">Leaf</tissue>
    </source>
</reference>
<dbReference type="Gene3D" id="3.10.10.10">
    <property type="entry name" value="HIV Type 1 Reverse Transcriptase, subunit A, domain 1"/>
    <property type="match status" value="1"/>
</dbReference>